<reference evidence="2" key="1">
    <citation type="submission" date="2021-04" db="EMBL/GenBank/DDBJ databases">
        <title>Isolation of p-tert-butylphenol degrading bacteria Sphingobium phenoxybenzoativorans Tas13 from active sludge.</title>
        <authorList>
            <person name="Li Y."/>
        </authorList>
    </citation>
    <scope>NUCLEOTIDE SEQUENCE</scope>
    <source>
        <strain evidence="2">Tas13</strain>
    </source>
</reference>
<gene>
    <name evidence="2" type="ORF">KFK14_22485</name>
</gene>
<evidence type="ECO:0000259" key="1">
    <source>
        <dbReference type="Pfam" id="PF00535"/>
    </source>
</evidence>
<dbReference type="InterPro" id="IPR029044">
    <property type="entry name" value="Nucleotide-diphossugar_trans"/>
</dbReference>
<accession>A0A975Q1Q9</accession>
<dbReference type="Pfam" id="PF00535">
    <property type="entry name" value="Glycos_transf_2"/>
    <property type="match status" value="1"/>
</dbReference>
<dbReference type="Gene3D" id="3.90.550.10">
    <property type="entry name" value="Spore Coat Polysaccharide Biosynthesis Protein SpsA, Chain A"/>
    <property type="match status" value="1"/>
</dbReference>
<sequence>MMIVSRAIPKVSAIIIVLNGERFIREAIESVLAQTYDDWELLVVDDGSTDGTRDIVDAYCSGDARITLLRHADGGNHGMSATRNLGIAKARGDLIAFLDADDFWLPRKLQDQVAILEAEPETAMVYGRTKIWFSWNENSTGKDYFYDLGIIADQSYPPARPFLYLIDNRFQTPTTCNAMIRRDALIGVGGFDDRFRGMFEDQLVFAKLMALHTIHVSGSHWADYRQHEGSATVLEHDFCANHSAHLRYLRALDVYLRDYFPVTDIRRRRILRKRRLLRFAAIRRSVRTLLGKRAAE</sequence>
<dbReference type="PANTHER" id="PTHR43685:SF11">
    <property type="entry name" value="GLYCOSYLTRANSFERASE TAGX-RELATED"/>
    <property type="match status" value="1"/>
</dbReference>
<feature type="domain" description="Glycosyltransferase 2-like" evidence="1">
    <location>
        <begin position="12"/>
        <end position="185"/>
    </location>
</feature>
<dbReference type="AlphaFoldDB" id="A0A975Q1Q9"/>
<name>A0A975Q1Q9_9SPHN</name>
<protein>
    <submittedName>
        <fullName evidence="2">Glycosyltransferase family 2 protein</fullName>
    </submittedName>
</protein>
<dbReference type="SUPFAM" id="SSF53448">
    <property type="entry name" value="Nucleotide-diphospho-sugar transferases"/>
    <property type="match status" value="1"/>
</dbReference>
<dbReference type="KEGG" id="spph:KFK14_22485"/>
<keyword evidence="3" id="KW-1185">Reference proteome</keyword>
<dbReference type="PANTHER" id="PTHR43685">
    <property type="entry name" value="GLYCOSYLTRANSFERASE"/>
    <property type="match status" value="1"/>
</dbReference>
<dbReference type="InterPro" id="IPR050834">
    <property type="entry name" value="Glycosyltransf_2"/>
</dbReference>
<evidence type="ECO:0000313" key="2">
    <source>
        <dbReference type="EMBL" id="QUT05682.1"/>
    </source>
</evidence>
<evidence type="ECO:0000313" key="3">
    <source>
        <dbReference type="Proteomes" id="UP000681425"/>
    </source>
</evidence>
<proteinExistence type="predicted"/>
<dbReference type="InterPro" id="IPR001173">
    <property type="entry name" value="Glyco_trans_2-like"/>
</dbReference>
<organism evidence="2 3">
    <name type="scientific">Sphingobium phenoxybenzoativorans</name>
    <dbReference type="NCBI Taxonomy" id="1592790"/>
    <lineage>
        <taxon>Bacteria</taxon>
        <taxon>Pseudomonadati</taxon>
        <taxon>Pseudomonadota</taxon>
        <taxon>Alphaproteobacteria</taxon>
        <taxon>Sphingomonadales</taxon>
        <taxon>Sphingomonadaceae</taxon>
        <taxon>Sphingobium</taxon>
    </lineage>
</organism>
<dbReference type="EMBL" id="CP073910">
    <property type="protein sequence ID" value="QUT05682.1"/>
    <property type="molecule type" value="Genomic_DNA"/>
</dbReference>
<dbReference type="Proteomes" id="UP000681425">
    <property type="component" value="Chromosome"/>
</dbReference>